<dbReference type="InterPro" id="IPR032284">
    <property type="entry name" value="RecQ_Zn-bd"/>
</dbReference>
<dbReference type="PROSITE" id="PS51192">
    <property type="entry name" value="HELICASE_ATP_BIND_1"/>
    <property type="match status" value="1"/>
</dbReference>
<keyword evidence="17" id="KW-1185">Reference proteome</keyword>
<dbReference type="Pfam" id="PF16124">
    <property type="entry name" value="RecQ_Zn_bind"/>
    <property type="match status" value="1"/>
</dbReference>
<name>A0A6P3XNX5_DINQU</name>
<dbReference type="PROSITE" id="PS51194">
    <property type="entry name" value="HELICASE_CTER"/>
    <property type="match status" value="1"/>
</dbReference>
<dbReference type="GO" id="GO:0000724">
    <property type="term" value="P:double-strand break repair via homologous recombination"/>
    <property type="evidence" value="ECO:0007669"/>
    <property type="project" value="TreeGrafter"/>
</dbReference>
<dbReference type="SUPFAM" id="SSF52540">
    <property type="entry name" value="P-loop containing nucleoside triphosphate hydrolases"/>
    <property type="match status" value="1"/>
</dbReference>
<dbReference type="Gene3D" id="3.40.50.300">
    <property type="entry name" value="P-loop containing nucleotide triphosphate hydrolases"/>
    <property type="match status" value="2"/>
</dbReference>
<dbReference type="InterPro" id="IPR004589">
    <property type="entry name" value="DNA_helicase_ATP-dep_RecQ"/>
</dbReference>
<feature type="compositionally biased region" description="Polar residues" evidence="14">
    <location>
        <begin position="851"/>
        <end position="862"/>
    </location>
</feature>
<evidence type="ECO:0000256" key="8">
    <source>
        <dbReference type="ARBA" id="ARBA00023125"/>
    </source>
</evidence>
<feature type="domain" description="Helicase C-terminal" evidence="16">
    <location>
        <begin position="220"/>
        <end position="384"/>
    </location>
</feature>
<evidence type="ECO:0000259" key="16">
    <source>
        <dbReference type="PROSITE" id="PS51194"/>
    </source>
</evidence>
<evidence type="ECO:0000313" key="18">
    <source>
        <dbReference type="RefSeq" id="XP_014479668.1"/>
    </source>
</evidence>
<keyword evidence="5" id="KW-0378">Hydrolase</keyword>
<dbReference type="InterPro" id="IPR014001">
    <property type="entry name" value="Helicase_ATP-bd"/>
</dbReference>
<dbReference type="PROSITE" id="PS00690">
    <property type="entry name" value="DEAH_ATP_HELICASE"/>
    <property type="match status" value="1"/>
</dbReference>
<evidence type="ECO:0000256" key="14">
    <source>
        <dbReference type="SAM" id="MobiDB-lite"/>
    </source>
</evidence>
<dbReference type="PANTHER" id="PTHR13710">
    <property type="entry name" value="DNA HELICASE RECQ FAMILY MEMBER"/>
    <property type="match status" value="1"/>
</dbReference>
<feature type="compositionally biased region" description="Basic and acidic residues" evidence="14">
    <location>
        <begin position="812"/>
        <end position="850"/>
    </location>
</feature>
<dbReference type="OrthoDB" id="10261556at2759"/>
<evidence type="ECO:0000256" key="9">
    <source>
        <dbReference type="ARBA" id="ARBA00023235"/>
    </source>
</evidence>
<keyword evidence="3" id="KW-0479">Metal-binding</keyword>
<dbReference type="InterPro" id="IPR002464">
    <property type="entry name" value="DNA/RNA_helicase_DEAH_CS"/>
</dbReference>
<evidence type="ECO:0000313" key="17">
    <source>
        <dbReference type="Proteomes" id="UP000515204"/>
    </source>
</evidence>
<dbReference type="NCBIfam" id="TIGR00614">
    <property type="entry name" value="recQ_fam"/>
    <property type="match status" value="1"/>
</dbReference>
<keyword evidence="6" id="KW-0347">Helicase</keyword>
<dbReference type="GO" id="GO:0005634">
    <property type="term" value="C:nucleus"/>
    <property type="evidence" value="ECO:0007669"/>
    <property type="project" value="UniProtKB-SubCell"/>
</dbReference>
<evidence type="ECO:0000256" key="7">
    <source>
        <dbReference type="ARBA" id="ARBA00022840"/>
    </source>
</evidence>
<dbReference type="GO" id="GO:0043138">
    <property type="term" value="F:3'-5' DNA helicase activity"/>
    <property type="evidence" value="ECO:0007669"/>
    <property type="project" value="UniProtKB-EC"/>
</dbReference>
<dbReference type="Proteomes" id="UP000515204">
    <property type="component" value="Unplaced"/>
</dbReference>
<dbReference type="InterPro" id="IPR011545">
    <property type="entry name" value="DEAD/DEAH_box_helicase_dom"/>
</dbReference>
<evidence type="ECO:0000256" key="2">
    <source>
        <dbReference type="ARBA" id="ARBA00005446"/>
    </source>
</evidence>
<evidence type="ECO:0000256" key="3">
    <source>
        <dbReference type="ARBA" id="ARBA00022723"/>
    </source>
</evidence>
<sequence>MLRNVLKLKFGHDDFKSDIQKQATTATYKGKQDVFVCMPTGSGKSLCFQLPAAMKEHKVAIVFSPLLALMKNQIDFLVDKKINACSLNSTTLSKERSMIMKDLMSGSPKIKLLYVTPEMGAQQHFQETIIQLRKAKALSYFVIDEAHCLSEWGHDFRPSYRQLGVFKKLCPDVPVIALTATAAKQVKDDILQSLHMKDALIFSQPVFRPNLFYDVCFLETLDKPFMHLKSFILDALGPSDNSVPMHKRSCGIIYCRKKEATEIVAHKLSLAGIPTLAYHGSLKAQERNEVQNKWTAGEVPVIAATCSFGMGVDKGSVRFVVHWTVPQNIAAYYQESGRAGRDGNSAFCRVYFSNEEFGPISFLIKEEIAGKKTELVKIKWNNFEKSVAYCLEAKCRHAVFSKYFGDSPPLCKNRCDVCKNKDEVQARISQFEMCQTISRKPRGNLGGVIRRVCDDGDEGNVFIEPEESREKLVAAAKRENRELIMQQFALRRGTSKEDEIKRQNIQNAKKARVRAANSTDRKIKGLTVQMREHLYNELKATLFENYQHSYSKNNKQLHEEDMHDIASNLEYKIFSSTKVPNKYKFDMSKSISSVRKCTNSNTVHEAIRDYNDTGSHNIELNDSNIDDISDITQESDTAEIGSNDNGHLSSEINKKTFATTFKTALEIRNEGRSQTSDESETIRSKKSLVNDVEVTQTKNQTSINDDFSGARKSTPEDIIPRMQTSNGFVCARTTHESNARLSKPGASSSKLKTRRSKTDKSVKKTGKSVYELILASTRSSLKTTNESSNISPKTESRTVDIIAEFVKNKDRTVEGKGKNKRSRESVERQEDDVKPVEKKRVGHREYDKSDASINVDCSSNQNIDKKFEGDKNDKEAVRNDAHTISDIDVTNRDNETQKETIKVRQHGETSKANRESKRDKESTQSVRSKHHAGKSNNRLTVPADKAMQFKTAEILKSYLMKYYPSERIPDRATFSKTCREMHYNMLRQKIFDKQGIHEFVVKFMSQT</sequence>
<gene>
    <name evidence="18" type="primary">LOC106746973</name>
</gene>
<organism evidence="17 18">
    <name type="scientific">Dinoponera quadriceps</name>
    <name type="common">South American ant</name>
    <dbReference type="NCBI Taxonomy" id="609295"/>
    <lineage>
        <taxon>Eukaryota</taxon>
        <taxon>Metazoa</taxon>
        <taxon>Ecdysozoa</taxon>
        <taxon>Arthropoda</taxon>
        <taxon>Hexapoda</taxon>
        <taxon>Insecta</taxon>
        <taxon>Pterygota</taxon>
        <taxon>Neoptera</taxon>
        <taxon>Endopterygota</taxon>
        <taxon>Hymenoptera</taxon>
        <taxon>Apocrita</taxon>
        <taxon>Aculeata</taxon>
        <taxon>Formicoidea</taxon>
        <taxon>Formicidae</taxon>
        <taxon>Ponerinae</taxon>
        <taxon>Ponerini</taxon>
        <taxon>Dinoponera</taxon>
    </lineage>
</organism>
<comment type="subcellular location">
    <subcellularLocation>
        <location evidence="1">Nucleus</location>
    </subcellularLocation>
</comment>
<comment type="catalytic activity">
    <reaction evidence="13">
        <text>ATP + H2O = ADP + phosphate + H(+)</text>
        <dbReference type="Rhea" id="RHEA:13065"/>
        <dbReference type="ChEBI" id="CHEBI:15377"/>
        <dbReference type="ChEBI" id="CHEBI:15378"/>
        <dbReference type="ChEBI" id="CHEBI:30616"/>
        <dbReference type="ChEBI" id="CHEBI:43474"/>
        <dbReference type="ChEBI" id="CHEBI:456216"/>
    </reaction>
</comment>
<dbReference type="GeneID" id="106746973"/>
<keyword evidence="10" id="KW-0539">Nucleus</keyword>
<dbReference type="Pfam" id="PF00270">
    <property type="entry name" value="DEAD"/>
    <property type="match status" value="1"/>
</dbReference>
<protein>
    <recommendedName>
        <fullName evidence="12">DNA 3'-5' helicase</fullName>
        <ecNumber evidence="12">5.6.2.4</ecNumber>
    </recommendedName>
</protein>
<keyword evidence="4" id="KW-0547">Nucleotide-binding</keyword>
<reference evidence="18" key="1">
    <citation type="submission" date="2025-08" db="UniProtKB">
        <authorList>
            <consortium name="RefSeq"/>
        </authorList>
    </citation>
    <scope>IDENTIFICATION</scope>
</reference>
<dbReference type="InterPro" id="IPR027417">
    <property type="entry name" value="P-loop_NTPase"/>
</dbReference>
<evidence type="ECO:0000256" key="12">
    <source>
        <dbReference type="ARBA" id="ARBA00034808"/>
    </source>
</evidence>
<dbReference type="PANTHER" id="PTHR13710:SF152">
    <property type="entry name" value="ATP-DEPENDENT DNA HELICASE Q5"/>
    <property type="match status" value="1"/>
</dbReference>
<dbReference type="GO" id="GO:0046872">
    <property type="term" value="F:metal ion binding"/>
    <property type="evidence" value="ECO:0007669"/>
    <property type="project" value="UniProtKB-KW"/>
</dbReference>
<keyword evidence="9" id="KW-0413">Isomerase</keyword>
<evidence type="ECO:0000256" key="5">
    <source>
        <dbReference type="ARBA" id="ARBA00022801"/>
    </source>
</evidence>
<dbReference type="InterPro" id="IPR001650">
    <property type="entry name" value="Helicase_C-like"/>
</dbReference>
<comment type="catalytic activity">
    <reaction evidence="11">
        <text>Couples ATP hydrolysis with the unwinding of duplex DNA by translocating in the 3'-5' direction.</text>
        <dbReference type="EC" id="5.6.2.4"/>
    </reaction>
</comment>
<dbReference type="AlphaFoldDB" id="A0A6P3XNX5"/>
<dbReference type="GO" id="GO:0005524">
    <property type="term" value="F:ATP binding"/>
    <property type="evidence" value="ECO:0007669"/>
    <property type="project" value="UniProtKB-KW"/>
</dbReference>
<evidence type="ECO:0000259" key="15">
    <source>
        <dbReference type="PROSITE" id="PS51192"/>
    </source>
</evidence>
<feature type="region of interest" description="Disordered" evidence="14">
    <location>
        <begin position="812"/>
        <end position="941"/>
    </location>
</feature>
<evidence type="ECO:0000256" key="13">
    <source>
        <dbReference type="ARBA" id="ARBA00049360"/>
    </source>
</evidence>
<dbReference type="KEGG" id="dqu:106746973"/>
<dbReference type="GO" id="GO:0009378">
    <property type="term" value="F:four-way junction helicase activity"/>
    <property type="evidence" value="ECO:0007669"/>
    <property type="project" value="TreeGrafter"/>
</dbReference>
<dbReference type="Gene3D" id="6.10.250.3140">
    <property type="match status" value="1"/>
</dbReference>
<evidence type="ECO:0000256" key="6">
    <source>
        <dbReference type="ARBA" id="ARBA00022806"/>
    </source>
</evidence>
<dbReference type="RefSeq" id="XP_014479668.1">
    <property type="nucleotide sequence ID" value="XM_014624182.1"/>
</dbReference>
<accession>A0A6P3XNX5</accession>
<keyword evidence="7" id="KW-0067">ATP-binding</keyword>
<dbReference type="Pfam" id="PF00271">
    <property type="entry name" value="Helicase_C"/>
    <property type="match status" value="1"/>
</dbReference>
<dbReference type="FunFam" id="3.40.50.300:FF:000444">
    <property type="entry name" value="ATP-dependent DNA helicase"/>
    <property type="match status" value="1"/>
</dbReference>
<dbReference type="GO" id="GO:0005694">
    <property type="term" value="C:chromosome"/>
    <property type="evidence" value="ECO:0007669"/>
    <property type="project" value="TreeGrafter"/>
</dbReference>
<proteinExistence type="inferred from homology"/>
<comment type="similarity">
    <text evidence="2">Belongs to the helicase family. RecQ subfamily.</text>
</comment>
<dbReference type="GO" id="GO:0003677">
    <property type="term" value="F:DNA binding"/>
    <property type="evidence" value="ECO:0007669"/>
    <property type="project" value="UniProtKB-KW"/>
</dbReference>
<dbReference type="GO" id="GO:0005737">
    <property type="term" value="C:cytoplasm"/>
    <property type="evidence" value="ECO:0007669"/>
    <property type="project" value="TreeGrafter"/>
</dbReference>
<keyword evidence="8" id="KW-0238">DNA-binding</keyword>
<evidence type="ECO:0000256" key="1">
    <source>
        <dbReference type="ARBA" id="ARBA00004123"/>
    </source>
</evidence>
<evidence type="ECO:0000256" key="4">
    <source>
        <dbReference type="ARBA" id="ARBA00022741"/>
    </source>
</evidence>
<feature type="domain" description="Helicase ATP-binding" evidence="15">
    <location>
        <begin position="25"/>
        <end position="200"/>
    </location>
</feature>
<dbReference type="SMART" id="SM00490">
    <property type="entry name" value="HELICc"/>
    <property type="match status" value="1"/>
</dbReference>
<evidence type="ECO:0000256" key="10">
    <source>
        <dbReference type="ARBA" id="ARBA00023242"/>
    </source>
</evidence>
<dbReference type="GO" id="GO:0016787">
    <property type="term" value="F:hydrolase activity"/>
    <property type="evidence" value="ECO:0007669"/>
    <property type="project" value="UniProtKB-KW"/>
</dbReference>
<dbReference type="SMART" id="SM00487">
    <property type="entry name" value="DEXDc"/>
    <property type="match status" value="1"/>
</dbReference>
<feature type="region of interest" description="Disordered" evidence="14">
    <location>
        <begin position="734"/>
        <end position="764"/>
    </location>
</feature>
<evidence type="ECO:0000256" key="11">
    <source>
        <dbReference type="ARBA" id="ARBA00034617"/>
    </source>
</evidence>
<dbReference type="EC" id="5.6.2.4" evidence="12"/>
<feature type="compositionally biased region" description="Basic and acidic residues" evidence="14">
    <location>
        <begin position="863"/>
        <end position="922"/>
    </location>
</feature>